<dbReference type="EMBL" id="CAJNOQ010006058">
    <property type="protein sequence ID" value="CAF1121923.1"/>
    <property type="molecule type" value="Genomic_DNA"/>
</dbReference>
<name>A0A814QKM6_9BILA</name>
<comment type="subcellular location">
    <subcellularLocation>
        <location evidence="1">Membrane</location>
    </subcellularLocation>
</comment>
<dbReference type="PANTHER" id="PTHR47535:SF7">
    <property type="entry name" value="CALMIN"/>
    <property type="match status" value="1"/>
</dbReference>
<gene>
    <name evidence="7" type="ORF">GPM918_LOCUS19734</name>
    <name evidence="8" type="ORF">SRO942_LOCUS19731</name>
</gene>
<dbReference type="GO" id="GO:0005737">
    <property type="term" value="C:cytoplasm"/>
    <property type="evidence" value="ECO:0007669"/>
    <property type="project" value="TreeGrafter"/>
</dbReference>
<dbReference type="GO" id="GO:0051015">
    <property type="term" value="F:actin filament binding"/>
    <property type="evidence" value="ECO:0007669"/>
    <property type="project" value="TreeGrafter"/>
</dbReference>
<evidence type="ECO:0000256" key="4">
    <source>
        <dbReference type="ARBA" id="ARBA00022989"/>
    </source>
</evidence>
<accession>A0A814QKM6</accession>
<dbReference type="Gene3D" id="1.20.58.60">
    <property type="match status" value="4"/>
</dbReference>
<dbReference type="OrthoDB" id="6538186at2759"/>
<dbReference type="Proteomes" id="UP000681722">
    <property type="component" value="Unassembled WGS sequence"/>
</dbReference>
<reference evidence="7" key="1">
    <citation type="submission" date="2021-02" db="EMBL/GenBank/DDBJ databases">
        <authorList>
            <person name="Nowell W R."/>
        </authorList>
    </citation>
    <scope>NUCLEOTIDE SEQUENCE</scope>
</reference>
<proteinExistence type="predicted"/>
<dbReference type="GO" id="GO:0034993">
    <property type="term" value="C:meiotic nuclear membrane microtubule tethering complex"/>
    <property type="evidence" value="ECO:0007669"/>
    <property type="project" value="TreeGrafter"/>
</dbReference>
<keyword evidence="2" id="KW-0812">Transmembrane</keyword>
<keyword evidence="3" id="KW-0677">Repeat</keyword>
<evidence type="ECO:0000256" key="6">
    <source>
        <dbReference type="SAM" id="Coils"/>
    </source>
</evidence>
<dbReference type="EMBL" id="CAJOBC010006058">
    <property type="protein sequence ID" value="CAF3885434.1"/>
    <property type="molecule type" value="Genomic_DNA"/>
</dbReference>
<keyword evidence="5" id="KW-0472">Membrane</keyword>
<evidence type="ECO:0000313" key="7">
    <source>
        <dbReference type="EMBL" id="CAF1121923.1"/>
    </source>
</evidence>
<dbReference type="InterPro" id="IPR052403">
    <property type="entry name" value="LINC-complex_assoc"/>
</dbReference>
<protein>
    <submittedName>
        <fullName evidence="7">Uncharacterized protein</fullName>
    </submittedName>
</protein>
<evidence type="ECO:0000256" key="2">
    <source>
        <dbReference type="ARBA" id="ARBA00022692"/>
    </source>
</evidence>
<dbReference type="PANTHER" id="PTHR47535">
    <property type="entry name" value="MUSCLE-SPECIFIC PROTEIN 300 KDA, ISOFORM G"/>
    <property type="match status" value="1"/>
</dbReference>
<dbReference type="SMART" id="SM00150">
    <property type="entry name" value="SPEC"/>
    <property type="match status" value="3"/>
</dbReference>
<keyword evidence="9" id="KW-1185">Reference proteome</keyword>
<comment type="caution">
    <text evidence="7">The sequence shown here is derived from an EMBL/GenBank/DDBJ whole genome shotgun (WGS) entry which is preliminary data.</text>
</comment>
<dbReference type="GO" id="GO:0008285">
    <property type="term" value="P:negative regulation of cell population proliferation"/>
    <property type="evidence" value="ECO:0007669"/>
    <property type="project" value="TreeGrafter"/>
</dbReference>
<organism evidence="7 9">
    <name type="scientific">Didymodactylos carnosus</name>
    <dbReference type="NCBI Taxonomy" id="1234261"/>
    <lineage>
        <taxon>Eukaryota</taxon>
        <taxon>Metazoa</taxon>
        <taxon>Spiralia</taxon>
        <taxon>Gnathifera</taxon>
        <taxon>Rotifera</taxon>
        <taxon>Eurotatoria</taxon>
        <taxon>Bdelloidea</taxon>
        <taxon>Philodinida</taxon>
        <taxon>Philodinidae</taxon>
        <taxon>Didymodactylos</taxon>
    </lineage>
</organism>
<feature type="coiled-coil region" evidence="6">
    <location>
        <begin position="185"/>
        <end position="235"/>
    </location>
</feature>
<dbReference type="Pfam" id="PF00435">
    <property type="entry name" value="Spectrin"/>
    <property type="match status" value="1"/>
</dbReference>
<dbReference type="GO" id="GO:0007097">
    <property type="term" value="P:nuclear migration"/>
    <property type="evidence" value="ECO:0007669"/>
    <property type="project" value="TreeGrafter"/>
</dbReference>
<dbReference type="GO" id="GO:0005640">
    <property type="term" value="C:nuclear outer membrane"/>
    <property type="evidence" value="ECO:0007669"/>
    <property type="project" value="TreeGrafter"/>
</dbReference>
<evidence type="ECO:0000313" key="9">
    <source>
        <dbReference type="Proteomes" id="UP000663829"/>
    </source>
</evidence>
<dbReference type="InterPro" id="IPR002017">
    <property type="entry name" value="Spectrin_repeat"/>
</dbReference>
<dbReference type="Proteomes" id="UP000663829">
    <property type="component" value="Unassembled WGS sequence"/>
</dbReference>
<keyword evidence="6" id="KW-0175">Coiled coil</keyword>
<keyword evidence="4" id="KW-1133">Transmembrane helix</keyword>
<evidence type="ECO:0000313" key="8">
    <source>
        <dbReference type="EMBL" id="CAF3885434.1"/>
    </source>
</evidence>
<dbReference type="SUPFAM" id="SSF46966">
    <property type="entry name" value="Spectrin repeat"/>
    <property type="match status" value="3"/>
</dbReference>
<dbReference type="InterPro" id="IPR018159">
    <property type="entry name" value="Spectrin/alpha-actinin"/>
</dbReference>
<evidence type="ECO:0000256" key="1">
    <source>
        <dbReference type="ARBA" id="ARBA00004370"/>
    </source>
</evidence>
<evidence type="ECO:0000256" key="5">
    <source>
        <dbReference type="ARBA" id="ARBA00023136"/>
    </source>
</evidence>
<evidence type="ECO:0000256" key="3">
    <source>
        <dbReference type="ARBA" id="ARBA00022737"/>
    </source>
</evidence>
<sequence>MSDLLEIGEKQKSFLTIVCHAPIRLLRLQYERIEDILVKELKIVEDELNDELHQLESIRDTTDLLRRHEQHFQNATFHPTIESHFQHLHTYANDIKQKDTSNDQIEKKTTNLTSYWMNMQNKIDTVKRKLLTIPKKWQEYDEKFQLVETWMTNTDRLMADTRSTEVPFDQYKTIATKFKSAVQQIEQISRDVNSLKTILNELIEERATDDPTRYRQRLDQLLTRYKQLLPQIEEQSERCSIIIPSKMIHENALALISTINAALNAPLHFRDLNDVRSTVQGQRKVVEYINGFHQQVNELLARGTELIRNTMTPKYVQQDMQQVQMIFNDRLQTAQDLSAKLKRILEIWEQFDSNKRRYQQLIDRLNNDLTQLISNRNAITSFQREIDGCKNLRHSYEELCPILDDCTKLLQIVSNNLLPYENVQLLKSEHDGMHDQLMNSLKIIDDYLTDLINDNDKWTNFNTELKRLETLFHEIETMFDTNMFGERPLEDKQNILERIREELGEHLHALSILQSDSQNLDLLQSKPKDLKHAITRLNQLRTLAETTSAKVHREEEVVAECRTHVQLCTRYLSQIQPWIEQAEHYLAKRIDNFGAADLSEAKQLFDKHKEFMEEKRRYLPIYNHLIAEEQEIHDQFDLKLSIKNCQTRWLDIVKKSDDLITKYEKQYSSWLLFESELNSFRDQTLKDLEQRARNLFSNDMNKIFDINKMTSVLNELKILDDDIRHQTANYNRLHKQLVELRQYSSTEGQRSIHEEQISIETKWNQLNRQVSEKLRETERLFESRKAFHNRFEIFERSVRDIAEQIESNGQIQTASYIMTLKRLQQTQKQLQTVQPLLVTVGHELADLEAAGLPRTELQTIHNTFESHRQRLHTYNDIVQKRVDLLKRFEEHSKRCEEIRTKLNHINDELNNNHIIKVNEFDIIRASFDRITVDLRVIQSESSLLDKLMEESNTTINDSTTNRSVFFTVDSRSIQNMLDSIENKLGQRRTQAQELNQAVEDFTQARTSLLLRINALTTNLRSARLNGSNIQDIEDLMVLIKPLQIVMEMKLYPLCEILLRNANIIQADNIELLKNE</sequence>
<dbReference type="AlphaFoldDB" id="A0A814QKM6"/>